<gene>
    <name evidence="1" type="ORF">F2P81_000075</name>
</gene>
<evidence type="ECO:0000313" key="1">
    <source>
        <dbReference type="EMBL" id="KAF0046442.1"/>
    </source>
</evidence>
<name>A0A6A4TWM2_SCOMX</name>
<protein>
    <submittedName>
        <fullName evidence="1">Uncharacterized protein</fullName>
    </submittedName>
</protein>
<dbReference type="EMBL" id="VEVO01000001">
    <property type="protein sequence ID" value="KAF0046442.1"/>
    <property type="molecule type" value="Genomic_DNA"/>
</dbReference>
<reference evidence="1 2" key="1">
    <citation type="submission" date="2019-06" db="EMBL/GenBank/DDBJ databases">
        <title>Draft genomes of female and male turbot (Scophthalmus maximus).</title>
        <authorList>
            <person name="Xu H."/>
            <person name="Xu X.-W."/>
            <person name="Shao C."/>
            <person name="Chen S."/>
        </authorList>
    </citation>
    <scope>NUCLEOTIDE SEQUENCE [LARGE SCALE GENOMIC DNA]</scope>
    <source>
        <strain evidence="1">Ysfricsl-2016a</strain>
        <tissue evidence="1">Blood</tissue>
    </source>
</reference>
<accession>A0A6A4TWM2</accession>
<organism evidence="1 2">
    <name type="scientific">Scophthalmus maximus</name>
    <name type="common">Turbot</name>
    <name type="synonym">Psetta maxima</name>
    <dbReference type="NCBI Taxonomy" id="52904"/>
    <lineage>
        <taxon>Eukaryota</taxon>
        <taxon>Metazoa</taxon>
        <taxon>Chordata</taxon>
        <taxon>Craniata</taxon>
        <taxon>Vertebrata</taxon>
        <taxon>Euteleostomi</taxon>
        <taxon>Actinopterygii</taxon>
        <taxon>Neopterygii</taxon>
        <taxon>Teleostei</taxon>
        <taxon>Neoteleostei</taxon>
        <taxon>Acanthomorphata</taxon>
        <taxon>Carangaria</taxon>
        <taxon>Pleuronectiformes</taxon>
        <taxon>Pleuronectoidei</taxon>
        <taxon>Scophthalmidae</taxon>
        <taxon>Scophthalmus</taxon>
    </lineage>
</organism>
<dbReference type="AlphaFoldDB" id="A0A6A4TWM2"/>
<evidence type="ECO:0000313" key="2">
    <source>
        <dbReference type="Proteomes" id="UP000438429"/>
    </source>
</evidence>
<proteinExistence type="predicted"/>
<sequence>MGEQAGHGNISYASLMNKVVVVFFKDKNLVTQLIETGLTLDEEFIQVSPLAVSSTRITVSGVPPFIPNEALEKELRRFGKFASGFRSVGLGCKSEKLKHVQSLRRQVFMFLDSPTHTLEVSFRVKHEEGFYMVYMRSADEGSCQQEAPFFCFTADTELRSSPAETPAPRLGS</sequence>
<comment type="caution">
    <text evidence="1">The sequence shown here is derived from an EMBL/GenBank/DDBJ whole genome shotgun (WGS) entry which is preliminary data.</text>
</comment>
<dbReference type="Proteomes" id="UP000438429">
    <property type="component" value="Unassembled WGS sequence"/>
</dbReference>